<reference evidence="1 2" key="1">
    <citation type="submission" date="2019-02" db="EMBL/GenBank/DDBJ databases">
        <title>Genome of a new Bacteroidetes strain.</title>
        <authorList>
            <person name="Pitt A."/>
        </authorList>
    </citation>
    <scope>NUCLEOTIDE SEQUENCE [LARGE SCALE GENOMIC DNA]</scope>
    <source>
        <strain evidence="1 2">50C-KIRBA</strain>
    </source>
</reference>
<organism evidence="1 2">
    <name type="scientific">Aquirufa beregesia</name>
    <dbReference type="NCBI Taxonomy" id="2516556"/>
    <lineage>
        <taxon>Bacteria</taxon>
        <taxon>Pseudomonadati</taxon>
        <taxon>Bacteroidota</taxon>
        <taxon>Cytophagia</taxon>
        <taxon>Cytophagales</taxon>
        <taxon>Flectobacillaceae</taxon>
        <taxon>Aquirufa</taxon>
    </lineage>
</organism>
<proteinExistence type="predicted"/>
<evidence type="ECO:0000313" key="1">
    <source>
        <dbReference type="EMBL" id="NGZ45501.1"/>
    </source>
</evidence>
<keyword evidence="2" id="KW-1185">Reference proteome</keyword>
<dbReference type="Proteomes" id="UP001318301">
    <property type="component" value="Unassembled WGS sequence"/>
</dbReference>
<name>A0ABX0F1V4_9BACT</name>
<comment type="caution">
    <text evidence="1">The sequence shown here is derived from an EMBL/GenBank/DDBJ whole genome shotgun (WGS) entry which is preliminary data.</text>
</comment>
<evidence type="ECO:0000313" key="2">
    <source>
        <dbReference type="Proteomes" id="UP001318301"/>
    </source>
</evidence>
<dbReference type="RefSeq" id="WP_166233145.1">
    <property type="nucleotide sequence ID" value="NZ_CBCSIJ010000025.1"/>
</dbReference>
<protein>
    <submittedName>
        <fullName evidence="1">Uncharacterized protein</fullName>
    </submittedName>
</protein>
<gene>
    <name evidence="1" type="ORF">EWU23_13540</name>
</gene>
<dbReference type="InterPro" id="IPR036895">
    <property type="entry name" value="Uracil-DNA_glycosylase-like_sf"/>
</dbReference>
<dbReference type="EMBL" id="SEWW01000014">
    <property type="protein sequence ID" value="NGZ45501.1"/>
    <property type="molecule type" value="Genomic_DNA"/>
</dbReference>
<dbReference type="Gene3D" id="3.40.470.10">
    <property type="entry name" value="Uracil-DNA glycosylase-like domain"/>
    <property type="match status" value="1"/>
</dbReference>
<sequence length="246" mass="28678">MDKLIEYHPRINENQELFKTNKIILGSFPTWPLTRCEINDTATSLAKEAMRISSGDIQYFYGSANNRFWSWYKKYIDDDIDGKDIKSIETSLRKNKMDITDTIFSCKRKGKSALDKDLSNRKYNHNFFHYPAINEKIKILCTSKGVMNEMLLNKSFFNFHKDLKISTTLSEEFQNNIMQTLNCKCRNITRPIFRSLQVKNGGKIECLAIPSPGSPYRRLIDFGHADDNNNEFLQAYLSIAFSWFNS</sequence>
<accession>A0ABX0F1V4</accession>